<keyword evidence="4" id="KW-1185">Reference proteome</keyword>
<organism evidence="3 4">
    <name type="scientific">Colletotrichum lupini</name>
    <dbReference type="NCBI Taxonomy" id="145971"/>
    <lineage>
        <taxon>Eukaryota</taxon>
        <taxon>Fungi</taxon>
        <taxon>Dikarya</taxon>
        <taxon>Ascomycota</taxon>
        <taxon>Pezizomycotina</taxon>
        <taxon>Sordariomycetes</taxon>
        <taxon>Hypocreomycetidae</taxon>
        <taxon>Glomerellales</taxon>
        <taxon>Glomerellaceae</taxon>
        <taxon>Colletotrichum</taxon>
        <taxon>Colletotrichum acutatum species complex</taxon>
    </lineage>
</organism>
<dbReference type="RefSeq" id="XP_049138881.1">
    <property type="nucleotide sequence ID" value="XM_049281738.1"/>
</dbReference>
<feature type="compositionally biased region" description="Polar residues" evidence="1">
    <location>
        <begin position="88"/>
        <end position="107"/>
    </location>
</feature>
<accession>A0A9Q8WBL3</accession>
<protein>
    <submittedName>
        <fullName evidence="3">Uncharacterized protein</fullName>
    </submittedName>
</protein>
<dbReference type="EMBL" id="CP019474">
    <property type="protein sequence ID" value="UQC77241.1"/>
    <property type="molecule type" value="Genomic_DNA"/>
</dbReference>
<reference evidence="3" key="1">
    <citation type="journal article" date="2021" name="Mol. Plant Microbe Interact.">
        <title>Complete Genome Sequence of the Plant-Pathogenic Fungus Colletotrichum lupini.</title>
        <authorList>
            <person name="Baroncelli R."/>
            <person name="Pensec F."/>
            <person name="Da Lio D."/>
            <person name="Boufleur T."/>
            <person name="Vicente I."/>
            <person name="Sarrocco S."/>
            <person name="Picot A."/>
            <person name="Baraldi E."/>
            <person name="Sukno S."/>
            <person name="Thon M."/>
            <person name="Le Floch G."/>
        </authorList>
    </citation>
    <scope>NUCLEOTIDE SEQUENCE</scope>
    <source>
        <strain evidence="3">IMI 504893</strain>
    </source>
</reference>
<feature type="compositionally biased region" description="Basic residues" evidence="1">
    <location>
        <begin position="109"/>
        <end position="119"/>
    </location>
</feature>
<feature type="signal peptide" evidence="2">
    <location>
        <begin position="1"/>
        <end position="17"/>
    </location>
</feature>
<evidence type="ECO:0000313" key="4">
    <source>
        <dbReference type="Proteomes" id="UP000830671"/>
    </source>
</evidence>
<dbReference type="KEGG" id="clup:CLUP02_02708"/>
<evidence type="ECO:0000313" key="3">
    <source>
        <dbReference type="EMBL" id="UQC77241.1"/>
    </source>
</evidence>
<dbReference type="AlphaFoldDB" id="A0A9Q8WBL3"/>
<dbReference type="Proteomes" id="UP000830671">
    <property type="component" value="Chromosome 2"/>
</dbReference>
<feature type="chain" id="PRO_5040185816" evidence="2">
    <location>
        <begin position="18"/>
        <end position="119"/>
    </location>
</feature>
<gene>
    <name evidence="3" type="ORF">CLUP02_02708</name>
</gene>
<evidence type="ECO:0000256" key="1">
    <source>
        <dbReference type="SAM" id="MobiDB-lite"/>
    </source>
</evidence>
<sequence>MRFFVLVALATTALAVALPEPQKCNPSINCCTYTETACNNRGDACTATCNGQKRSGSCNDLGSGSLSTIAWRYRSVQHLKALKFDTTSSSDRACGNNGASGDKTQSLKGGRRKLVNSMR</sequence>
<dbReference type="GeneID" id="73336748"/>
<evidence type="ECO:0000256" key="2">
    <source>
        <dbReference type="SAM" id="SignalP"/>
    </source>
</evidence>
<feature type="region of interest" description="Disordered" evidence="1">
    <location>
        <begin position="88"/>
        <end position="119"/>
    </location>
</feature>
<proteinExistence type="predicted"/>
<name>A0A9Q8WBL3_9PEZI</name>
<keyword evidence="2" id="KW-0732">Signal</keyword>